<dbReference type="GO" id="GO:0006355">
    <property type="term" value="P:regulation of DNA-templated transcription"/>
    <property type="evidence" value="ECO:0007669"/>
    <property type="project" value="InterPro"/>
</dbReference>
<feature type="region of interest" description="Disordered" evidence="1">
    <location>
        <begin position="1"/>
        <end position="59"/>
    </location>
</feature>
<dbReference type="Gene3D" id="6.10.140.140">
    <property type="match status" value="1"/>
</dbReference>
<dbReference type="Proteomes" id="UP000694857">
    <property type="component" value="Chromosome 14"/>
</dbReference>
<dbReference type="InterPro" id="IPR036051">
    <property type="entry name" value="KRAB_dom_sf"/>
</dbReference>
<dbReference type="InterPro" id="IPR050169">
    <property type="entry name" value="Krueppel_C2H2_ZnF"/>
</dbReference>
<dbReference type="PANTHER" id="PTHR23232:SF113">
    <property type="entry name" value="KRAB DOMAIN-CONTAINING PROTEIN"/>
    <property type="match status" value="1"/>
</dbReference>
<accession>A0A8B8V382</accession>
<feature type="domain" description="KRAB" evidence="2">
    <location>
        <begin position="81"/>
        <end position="151"/>
    </location>
</feature>
<name>A0A8B8V382_BALMU</name>
<keyword evidence="3" id="KW-1185">Reference proteome</keyword>
<dbReference type="PANTHER" id="PTHR23232">
    <property type="entry name" value="KRAB DOMAIN C2H2 ZINC FINGER"/>
    <property type="match status" value="1"/>
</dbReference>
<evidence type="ECO:0000313" key="4">
    <source>
        <dbReference type="RefSeq" id="XP_036679284.1"/>
    </source>
</evidence>
<evidence type="ECO:0000313" key="3">
    <source>
        <dbReference type="Proteomes" id="UP000694857"/>
    </source>
</evidence>
<dbReference type="SUPFAM" id="SSF109640">
    <property type="entry name" value="KRAB domain (Kruppel-associated box)"/>
    <property type="match status" value="1"/>
</dbReference>
<protein>
    <submittedName>
        <fullName evidence="4">Zinc finger protein 268 isoform X2</fullName>
    </submittedName>
</protein>
<dbReference type="SMART" id="SM00349">
    <property type="entry name" value="KRAB"/>
    <property type="match status" value="1"/>
</dbReference>
<proteinExistence type="predicted"/>
<sequence length="184" mass="21517">MATRVRTAAVWVPPLQERDSTHDGVRKLRGEGSILGQKTPDQRPLPGGPRQRHKSPGTEQVPEWLFISQEQPKAKKTWGPLSFMDVFVDFTWEEWQLLDPAQKHLYRSVMLENYSNLVSLGYQHTKPNIIFQLEQEELWMMQIPSEGHPDEVWEIDGRMEWHKENQGKLRMGNPISYPKKLHLP</sequence>
<dbReference type="GeneID" id="118880033"/>
<gene>
    <name evidence="4" type="primary">ZNF268</name>
</gene>
<organism evidence="3 4">
    <name type="scientific">Balaenoptera musculus</name>
    <name type="common">Blue whale</name>
    <dbReference type="NCBI Taxonomy" id="9771"/>
    <lineage>
        <taxon>Eukaryota</taxon>
        <taxon>Metazoa</taxon>
        <taxon>Chordata</taxon>
        <taxon>Craniata</taxon>
        <taxon>Vertebrata</taxon>
        <taxon>Euteleostomi</taxon>
        <taxon>Mammalia</taxon>
        <taxon>Eutheria</taxon>
        <taxon>Laurasiatheria</taxon>
        <taxon>Artiodactyla</taxon>
        <taxon>Whippomorpha</taxon>
        <taxon>Cetacea</taxon>
        <taxon>Mysticeti</taxon>
        <taxon>Balaenopteridae</taxon>
        <taxon>Balaenoptera</taxon>
    </lineage>
</organism>
<evidence type="ECO:0000259" key="2">
    <source>
        <dbReference type="PROSITE" id="PS50805"/>
    </source>
</evidence>
<dbReference type="AlphaFoldDB" id="A0A8B8V382"/>
<evidence type="ECO:0000256" key="1">
    <source>
        <dbReference type="SAM" id="MobiDB-lite"/>
    </source>
</evidence>
<dbReference type="Pfam" id="PF01352">
    <property type="entry name" value="KRAB"/>
    <property type="match status" value="1"/>
</dbReference>
<dbReference type="InterPro" id="IPR001909">
    <property type="entry name" value="KRAB"/>
</dbReference>
<dbReference type="PROSITE" id="PS50805">
    <property type="entry name" value="KRAB"/>
    <property type="match status" value="1"/>
</dbReference>
<dbReference type="CDD" id="cd07765">
    <property type="entry name" value="KRAB_A-box"/>
    <property type="match status" value="1"/>
</dbReference>
<reference evidence="4" key="1">
    <citation type="submission" date="2025-08" db="UniProtKB">
        <authorList>
            <consortium name="RefSeq"/>
        </authorList>
    </citation>
    <scope>IDENTIFICATION</scope>
    <source>
        <tissue evidence="4">Epidermis and Blubber</tissue>
    </source>
</reference>
<dbReference type="RefSeq" id="XP_036679284.1">
    <property type="nucleotide sequence ID" value="XM_036823389.1"/>
</dbReference>
<dbReference type="CTD" id="10795"/>
<feature type="compositionally biased region" description="Basic and acidic residues" evidence="1">
    <location>
        <begin position="16"/>
        <end position="30"/>
    </location>
</feature>